<dbReference type="SUPFAM" id="SSF82171">
    <property type="entry name" value="DPP6 N-terminal domain-like"/>
    <property type="match status" value="1"/>
</dbReference>
<comment type="pathway">
    <text evidence="2">tRNA modification; 5-methoxycarbonylmethyl-2-thiouridine-tRNA biosynthesis.</text>
</comment>
<evidence type="ECO:0000259" key="10">
    <source>
        <dbReference type="Pfam" id="PF23925"/>
    </source>
</evidence>
<proteinExistence type="inferred from homology"/>
<evidence type="ECO:0000256" key="2">
    <source>
        <dbReference type="ARBA" id="ARBA00005043"/>
    </source>
</evidence>
<dbReference type="EMBL" id="NIVC01000938">
    <property type="protein sequence ID" value="PAA74576.1"/>
    <property type="molecule type" value="Genomic_DNA"/>
</dbReference>
<dbReference type="InterPro" id="IPR056167">
    <property type="entry name" value="A-sol_ELP1"/>
</dbReference>
<evidence type="ECO:0000259" key="8">
    <source>
        <dbReference type="Pfam" id="PF04762"/>
    </source>
</evidence>
<feature type="compositionally biased region" description="Low complexity" evidence="7">
    <location>
        <begin position="1268"/>
        <end position="1287"/>
    </location>
</feature>
<feature type="domain" description="ELP1 first N-terminal beta-propeller" evidence="8">
    <location>
        <begin position="94"/>
        <end position="371"/>
    </location>
</feature>
<evidence type="ECO:0000259" key="9">
    <source>
        <dbReference type="Pfam" id="PF23797"/>
    </source>
</evidence>
<evidence type="ECO:0000256" key="4">
    <source>
        <dbReference type="ARBA" id="ARBA00022490"/>
    </source>
</evidence>
<feature type="domain" description="ELP1 alpha-solenoid" evidence="10">
    <location>
        <begin position="885"/>
        <end position="998"/>
    </location>
</feature>
<dbReference type="GO" id="GO:0005829">
    <property type="term" value="C:cytosol"/>
    <property type="evidence" value="ECO:0007669"/>
    <property type="project" value="TreeGrafter"/>
</dbReference>
<dbReference type="Pfam" id="PF23925">
    <property type="entry name" value="A-sol_ELP1"/>
    <property type="match status" value="2"/>
</dbReference>
<evidence type="ECO:0000256" key="3">
    <source>
        <dbReference type="ARBA" id="ARBA00006086"/>
    </source>
</evidence>
<evidence type="ECO:0000256" key="1">
    <source>
        <dbReference type="ARBA" id="ARBA00004496"/>
    </source>
</evidence>
<evidence type="ECO:0000256" key="5">
    <source>
        <dbReference type="ARBA" id="ARBA00022694"/>
    </source>
</evidence>
<keyword evidence="5" id="KW-0819">tRNA processing</keyword>
<dbReference type="Pfam" id="PF04762">
    <property type="entry name" value="Beta-prop_ELP1_1st"/>
    <property type="match status" value="1"/>
</dbReference>
<organism evidence="12 13">
    <name type="scientific">Macrostomum lignano</name>
    <dbReference type="NCBI Taxonomy" id="282301"/>
    <lineage>
        <taxon>Eukaryota</taxon>
        <taxon>Metazoa</taxon>
        <taxon>Spiralia</taxon>
        <taxon>Lophotrochozoa</taxon>
        <taxon>Platyhelminthes</taxon>
        <taxon>Rhabditophora</taxon>
        <taxon>Macrostomorpha</taxon>
        <taxon>Macrostomida</taxon>
        <taxon>Macrostomidae</taxon>
        <taxon>Macrostomum</taxon>
    </lineage>
</organism>
<evidence type="ECO:0000313" key="13">
    <source>
        <dbReference type="Proteomes" id="UP000215902"/>
    </source>
</evidence>
<accession>A0A267FLC8</accession>
<keyword evidence="6" id="KW-0175">Coiled coil</keyword>
<dbReference type="Pfam" id="PF23936">
    <property type="entry name" value="HB_ELP1"/>
    <property type="match status" value="1"/>
</dbReference>
<dbReference type="PANTHER" id="PTHR12747">
    <property type="entry name" value="ELONGATOR COMPLEX PROTEIN 1"/>
    <property type="match status" value="1"/>
</dbReference>
<evidence type="ECO:0000256" key="6">
    <source>
        <dbReference type="SAM" id="Coils"/>
    </source>
</evidence>
<dbReference type="Pfam" id="PF23797">
    <property type="entry name" value="Beta-prop_ELP1_2nd"/>
    <property type="match status" value="1"/>
</dbReference>
<dbReference type="GO" id="GO:0002926">
    <property type="term" value="P:tRNA wobble base 5-methoxycarbonylmethyl-2-thiouridinylation"/>
    <property type="evidence" value="ECO:0007669"/>
    <property type="project" value="TreeGrafter"/>
</dbReference>
<feature type="domain" description="ELP1 three-helical bundle" evidence="11">
    <location>
        <begin position="1196"/>
        <end position="1362"/>
    </location>
</feature>
<dbReference type="Proteomes" id="UP000215902">
    <property type="component" value="Unassembled WGS sequence"/>
</dbReference>
<evidence type="ECO:0008006" key="14">
    <source>
        <dbReference type="Google" id="ProtNLM"/>
    </source>
</evidence>
<feature type="domain" description="ELP1 alpha-solenoid" evidence="10">
    <location>
        <begin position="773"/>
        <end position="857"/>
    </location>
</feature>
<evidence type="ECO:0000256" key="7">
    <source>
        <dbReference type="SAM" id="MobiDB-lite"/>
    </source>
</evidence>
<dbReference type="InterPro" id="IPR056164">
    <property type="entry name" value="Beta-prop_ELP1_1st"/>
</dbReference>
<dbReference type="InterPro" id="IPR056169">
    <property type="entry name" value="HB_ELP1"/>
</dbReference>
<evidence type="ECO:0000259" key="11">
    <source>
        <dbReference type="Pfam" id="PF23936"/>
    </source>
</evidence>
<dbReference type="GO" id="GO:0000049">
    <property type="term" value="F:tRNA binding"/>
    <property type="evidence" value="ECO:0007669"/>
    <property type="project" value="TreeGrafter"/>
</dbReference>
<comment type="similarity">
    <text evidence="3">Belongs to the ELP1/IKA1 family.</text>
</comment>
<feature type="domain" description="ELP1 N-terminal second beta-propeller" evidence="9">
    <location>
        <begin position="415"/>
        <end position="749"/>
    </location>
</feature>
<dbReference type="OrthoDB" id="40048at2759"/>
<feature type="region of interest" description="Disordered" evidence="7">
    <location>
        <begin position="195"/>
        <end position="214"/>
    </location>
</feature>
<feature type="region of interest" description="Disordered" evidence="7">
    <location>
        <begin position="1239"/>
        <end position="1306"/>
    </location>
</feature>
<gene>
    <name evidence="12" type="ORF">BOX15_Mlig001680g5</name>
</gene>
<comment type="caution">
    <text evidence="12">The sequence shown here is derived from an EMBL/GenBank/DDBJ whole genome shotgun (WGS) entry which is preliminary data.</text>
</comment>
<feature type="compositionally biased region" description="Low complexity" evidence="7">
    <location>
        <begin position="196"/>
        <end position="210"/>
    </location>
</feature>
<evidence type="ECO:0000313" key="12">
    <source>
        <dbReference type="EMBL" id="PAA74576.1"/>
    </source>
</evidence>
<dbReference type="GO" id="GO:0033588">
    <property type="term" value="C:elongator holoenzyme complex"/>
    <property type="evidence" value="ECO:0007669"/>
    <property type="project" value="InterPro"/>
</dbReference>
<dbReference type="UniPathway" id="UPA00988"/>
<keyword evidence="13" id="KW-1185">Reference proteome</keyword>
<feature type="compositionally biased region" description="Low complexity" evidence="7">
    <location>
        <begin position="1247"/>
        <end position="1259"/>
    </location>
</feature>
<dbReference type="PANTHER" id="PTHR12747:SF0">
    <property type="entry name" value="ELONGATOR COMPLEX PROTEIN 1"/>
    <property type="match status" value="1"/>
</dbReference>
<sequence>MQNLCLTSAQNYELSKSLRDSGNWNSWPFLSESQLDSNAIYLASDSLVAKVCLVAIGDGSQCQALSLADSMPGYHDNAVAYKLVNLTCVLNGQADDEWLCLCTTHCICAVEFGSAEAGCEQPKLQVMGEFDNEILAVSWSPGCDSVAFVTGNRRLLLMDSQFEPLWEAELDQAGFGREAFINVGWGKKETQFHGSAGKAAAAQPKEVAPAPSAPWDTGRVGISWRGDAAVLCTSVVGAATGVRQIRVWSPQDAGALLATSDSSCSGLEWALDWRPSGSLIAASRRRLTDGQLQVQLLERNGLCHGEFSVRATTDTTDIERIQWNSSSELLLVELIDRVDSNGPKTVQLWSSCNYHWYMRWSSSYPRQTVVNWSSSHWCSLNVLDQTKGRLIRLRFHWEVSRCRSQLPECNTVLPVIDGCRLQVTPIRLALVPPPMSAFAVDFGCSRQVLWCRPLPDRPNWIVGALSTGTICLLCPASESDLLLGADSMPDASITADQCSSGFGFVNSVPEYRCLDTGLTLADVSICHLEPLVNCQLAVFNSTERSISVYCFAKLLQEKQGESGSCAKTPVSLSNILEPNESVISLNAHCCNSSLMYLQTDAGKIVSATLGSGAVLASKPLTLPEQCHLVEVSTFKDAAYLLCLSESLNFYCVSLGAENEFCASLEARVTGVTSFCLHDTFLLVTGVAHVLVSANRRLIMSEAFRALNEDLSQQQQILQQQQRQLQIQQQSAASCYSDRVRRIERGARLVACSANDSLTVLQMPRGNLEGVHPRSLVLLRVTELLDRSNYGQAFDLMRRHRINLNLLVDHNPLSFMTSVANFIDSIGKEDYINVFLAELDNVDVTTGMYSRAYACRQHGSSIDWSSLLKSSVASTSSSFQLSDVIRDEDSNKDSNANVNKLVAVGSALLASLESRPPSQWLTCRLSAWVKLGRMDRALQLLAGGPVDLLDAGFRHLLYLADVHGLYNCALGTYDLELALLVAQRTRRDPKDYVSLLQQLDGMGELERRGVIDLQLARYPLAVANFTACGLEHRFETALRLAKERRLFATACLRLDRDRQPDWYQRLSTAWASELKNSGQMEWCGLVNYQAGLYTEAAEAFKAALCPEMWLAAALLAAAAGSNGLEKEAHGMAARLCEAGRHADAVLLLSSLRPDPAAPVAITGPSAFSAALDGCLWQRCELLIAQAASQSEAAELRSTLIEAARQAVEREADDAANDAAQFAEQRDRLIRLRTEREARAAGGGFDYSGQQGRQQRAGAVGPDDDAFSDAGSTVSRASSASLTSASSGTRKSRRKAKRKLETAGAKPGHPLEELGLLNSLADCLARRSRRQTQARQLCAALTGLGEHAEAWRLRRAVSACLTRLTCGSASIWPNAAAAIEDDASGAGGSSATMVRTALAYGCVLPSMGRPDSLLAELESAKAAWQRLDWGGPC</sequence>
<reference evidence="12 13" key="1">
    <citation type="submission" date="2017-06" db="EMBL/GenBank/DDBJ databases">
        <title>A platform for efficient transgenesis in Macrostomum lignano, a flatworm model organism for stem cell research.</title>
        <authorList>
            <person name="Berezikov E."/>
        </authorList>
    </citation>
    <scope>NUCLEOTIDE SEQUENCE [LARGE SCALE GENOMIC DNA]</scope>
    <source>
        <strain evidence="12">DV1</strain>
        <tissue evidence="12">Whole organism</tissue>
    </source>
</reference>
<protein>
    <recommendedName>
        <fullName evidence="14">Elongator complex protein 1</fullName>
    </recommendedName>
</protein>
<dbReference type="InterPro" id="IPR006849">
    <property type="entry name" value="Elp1"/>
</dbReference>
<dbReference type="InterPro" id="IPR056165">
    <property type="entry name" value="Beta-prop_ELP1_2nd"/>
</dbReference>
<name>A0A267FLC8_9PLAT</name>
<keyword evidence="4" id="KW-0963">Cytoplasm</keyword>
<feature type="coiled-coil region" evidence="6">
    <location>
        <begin position="703"/>
        <end position="730"/>
    </location>
</feature>
<comment type="subcellular location">
    <subcellularLocation>
        <location evidence="1">Cytoplasm</location>
    </subcellularLocation>
</comment>
<dbReference type="PIRSF" id="PIRSF017233">
    <property type="entry name" value="IKAP"/>
    <property type="match status" value="1"/>
</dbReference>
<dbReference type="STRING" id="282301.A0A267FLC8"/>